<evidence type="ECO:0000256" key="2">
    <source>
        <dbReference type="ARBA" id="ARBA00022525"/>
    </source>
</evidence>
<evidence type="ECO:0000256" key="4">
    <source>
        <dbReference type="SAM" id="MobiDB-lite"/>
    </source>
</evidence>
<proteinExistence type="inferred from homology"/>
<evidence type="ECO:0000256" key="3">
    <source>
        <dbReference type="ARBA" id="ARBA00022729"/>
    </source>
</evidence>
<dbReference type="SUPFAM" id="SSF49464">
    <property type="entry name" value="Carboxypeptidase regulatory domain-like"/>
    <property type="match status" value="1"/>
</dbReference>
<evidence type="ECO:0000313" key="7">
    <source>
        <dbReference type="Proteomes" id="UP000677687"/>
    </source>
</evidence>
<reference evidence="6" key="2">
    <citation type="submission" date="2021-05" db="EMBL/GenBank/DDBJ databases">
        <title>Protein family content uncovers lineage relationships and bacterial pathway maintenance mechanisms in DPANN archaea.</title>
        <authorList>
            <person name="Castelle C.J."/>
            <person name="Meheust R."/>
            <person name="Jaffe A.L."/>
            <person name="Seitz K."/>
            <person name="Gong X."/>
            <person name="Baker B.J."/>
            <person name="Banfield J.F."/>
        </authorList>
    </citation>
    <scope>NUCLEOTIDE SEQUENCE</scope>
    <source>
        <strain evidence="6">RIFCSPHIGHO2_01_FULL_AR10_44_11</strain>
    </source>
</reference>
<name>A0A8T4L3L9_9ARCH</name>
<dbReference type="EMBL" id="JAGVWD010000050">
    <property type="protein sequence ID" value="MBS3057646.1"/>
    <property type="molecule type" value="Genomic_DNA"/>
</dbReference>
<dbReference type="PANTHER" id="PTHR36108">
    <property type="entry name" value="COLOSSIN-B-RELATED"/>
    <property type="match status" value="1"/>
</dbReference>
<keyword evidence="5" id="KW-0472">Membrane</keyword>
<comment type="caution">
    <text evidence="6">The sequence shown here is derived from an EMBL/GenBank/DDBJ whole genome shotgun (WGS) entry which is preliminary data.</text>
</comment>
<evidence type="ECO:0008006" key="8">
    <source>
        <dbReference type="Google" id="ProtNLM"/>
    </source>
</evidence>
<reference evidence="6" key="1">
    <citation type="submission" date="2021-03" db="EMBL/GenBank/DDBJ databases">
        <authorList>
            <person name="Jaffe A."/>
        </authorList>
    </citation>
    <scope>NUCLEOTIDE SEQUENCE</scope>
    <source>
        <strain evidence="6">RIFCSPHIGHO2_01_FULL_AR10_44_11</strain>
    </source>
</reference>
<keyword evidence="3" id="KW-0732">Signal</keyword>
<organism evidence="6 7">
    <name type="scientific">Candidatus Iainarchaeum sp</name>
    <dbReference type="NCBI Taxonomy" id="3101447"/>
    <lineage>
        <taxon>Archaea</taxon>
        <taxon>Candidatus Iainarchaeota</taxon>
        <taxon>Candidatus Iainarchaeia</taxon>
        <taxon>Candidatus Iainarchaeales</taxon>
        <taxon>Candidatus Iainarchaeaceae</taxon>
        <taxon>Candidatus Iainarchaeum</taxon>
    </lineage>
</organism>
<dbReference type="InterPro" id="IPR008969">
    <property type="entry name" value="CarboxyPept-like_regulatory"/>
</dbReference>
<feature type="non-terminal residue" evidence="6">
    <location>
        <position position="1447"/>
    </location>
</feature>
<evidence type="ECO:0000256" key="5">
    <source>
        <dbReference type="SAM" id="Phobius"/>
    </source>
</evidence>
<accession>A0A8T4L3L9</accession>
<feature type="compositionally biased region" description="Basic and acidic residues" evidence="4">
    <location>
        <begin position="1410"/>
        <end position="1437"/>
    </location>
</feature>
<dbReference type="Gene3D" id="2.60.40.1120">
    <property type="entry name" value="Carboxypeptidase-like, regulatory domain"/>
    <property type="match status" value="1"/>
</dbReference>
<dbReference type="PANTHER" id="PTHR36108:SF13">
    <property type="entry name" value="COLOSSIN-B-RELATED"/>
    <property type="match status" value="1"/>
</dbReference>
<evidence type="ECO:0000313" key="6">
    <source>
        <dbReference type="EMBL" id="MBS3057646.1"/>
    </source>
</evidence>
<feature type="compositionally biased region" description="Acidic residues" evidence="4">
    <location>
        <begin position="1438"/>
        <end position="1447"/>
    </location>
</feature>
<protein>
    <recommendedName>
        <fullName evidence="8">Carboxypeptidase regulatory-like domain-containing protein</fullName>
    </recommendedName>
</protein>
<keyword evidence="5" id="KW-0812">Transmembrane</keyword>
<comment type="similarity">
    <text evidence="1">Belongs to the serine-aspartate repeat-containing protein (SDr) family.</text>
</comment>
<evidence type="ECO:0000256" key="1">
    <source>
        <dbReference type="ARBA" id="ARBA00007257"/>
    </source>
</evidence>
<keyword evidence="2" id="KW-0964">Secreted</keyword>
<feature type="transmembrane region" description="Helical" evidence="5">
    <location>
        <begin position="38"/>
        <end position="61"/>
    </location>
</feature>
<keyword evidence="5" id="KW-1133">Transmembrane helix</keyword>
<dbReference type="Proteomes" id="UP000677687">
    <property type="component" value="Unassembled WGS sequence"/>
</dbReference>
<gene>
    <name evidence="6" type="ORF">J4415_03395</name>
</gene>
<sequence>MGIYSKLEDGYYRLVERVDGVIPIAGLVDRIDKIMPSFVLFIILIALVALGAYFFLLPIILPQEAVLAVKVVDESGSALPNASVTITYSGISKSAATKDFGDASFTTSIGASVAITAKKANYKTATATIRISKEAESKTITLQLVAPEFETKKIRLLSSGIPIMGRANLSFACENARAPQIGGITTYTGEADVQIPSNCGKLYVSVESDTYRNIDSYAFADQPIYLEPLVIETGTISVSATFLNAPIAGIRVTAYNEMGLGIGTETTNSSGQAVLSLNAGNYKLRTYDPNNVYAQLESGLISLSSDEAEYYDFNLSKNIAGFVQIQVLDKSTKSAVASAQVQLRKENDDIVEVLTTASDANGIVKFNVADSTITYKAVIDHPDYLLGKIANIKAGSATYIAEIEKYTGANGGTLKVKVVNESGKNVQNARAALFNADSGFLAGYGEQVTDINGIASFTRVQNGKYYAFAYKSSASGKSESEFFDMRLAEDISLDITMVVGDGIVSVNVTDVEGIAIAFAKVDVYDALDNSLFGSDYTDANGTYRLVTKADKKVYVIVSKEEKADYISAVKSVIANTVQAFNVKMEVPIISGEARIRFLGLYKNEKIATSVASDEEYIAKFQLVIPEEKNYTEAGIHVRTGNALIMEKDSLLIKSTASITDKLTIDYRSWAKDGTTVRDKECTVATYDLYCTTYQQTYQLGAGGLCDDDFCFESSITDLKEEIASAVLESYQATIYNRYMLSFTITNNSKTEIHNNANLRIRNPEESLLFDSYIIYDSEGIASSGTVNGYEFPWLDIGNFAPNSKVSGTFYFTTQKSNAAMIEMRMVSDFRVVFEKDLIIATSAPNRMDVKISPGEYPSGIENDITVTVKDAGTQLEIEDAIVKLKDRQGNLIDQEETAKDGTAKITMPAQLPGEELVVEVSKPEYDFVSVELAIESEVLKFSPDAIGVSLNIKDAAESSDEFAIENLTHFPLRILSIELGGDFKGYVDIEKSNNWLFSYVDQVIVEESTFEASFKSYLTDSGKQLTEAQTLKGTITLEAGNFDEKWVFTIPVTISIGIGKEVTPGCFSVSQSTWEAMTEGNPIVTEFQIENGCAVDSTPVTLYNLRARVDWQTNEIGSFVITVGDVGRELRSGYARTILNEIDPDTSLSATITFSPFGGVSGNAKAKIVIEAVNYSEHGEQVLSDEIQADITVVNLRDCITFSKELLEMQSPDSDSFTIETKDCGGTTSFTIRSDLEVTPTQLDLEASDISSEIEVLSEGSMYGQYPIEVLVKGAGEKTSKPVITLRARVKPPADSCIQLNRFEYDVYDDPGNPADGFDTSELTNQCYDAEYSVKLKGLRSWSDAFADGIKWGIGAMVLGMLSDMLGLNPEADKAKKTAEIVSGMSPEEKERMAGLQKSKNALEMQLETANDKLNDLEKQIKEAEEKGDTEEAKQLEEEKDDVENQI</sequence>
<feature type="region of interest" description="Disordered" evidence="4">
    <location>
        <begin position="1384"/>
        <end position="1447"/>
    </location>
</feature>